<organism evidence="2">
    <name type="scientific">marine metagenome</name>
    <dbReference type="NCBI Taxonomy" id="408172"/>
    <lineage>
        <taxon>unclassified sequences</taxon>
        <taxon>metagenomes</taxon>
        <taxon>ecological metagenomes</taxon>
    </lineage>
</organism>
<reference evidence="2" key="1">
    <citation type="submission" date="2018-05" db="EMBL/GenBank/DDBJ databases">
        <authorList>
            <person name="Lanie J.A."/>
            <person name="Ng W.-L."/>
            <person name="Kazmierczak K.M."/>
            <person name="Andrzejewski T.M."/>
            <person name="Davidsen T.M."/>
            <person name="Wayne K.J."/>
            <person name="Tettelin H."/>
            <person name="Glass J.I."/>
            <person name="Rusch D."/>
            <person name="Podicherti R."/>
            <person name="Tsui H.-C.T."/>
            <person name="Winkler M.E."/>
        </authorList>
    </citation>
    <scope>NUCLEOTIDE SEQUENCE</scope>
</reference>
<gene>
    <name evidence="2" type="ORF">METZ01_LOCUS416120</name>
</gene>
<dbReference type="Pfam" id="PF02789">
    <property type="entry name" value="Peptidase_M17_N"/>
    <property type="match status" value="1"/>
</dbReference>
<feature type="non-terminal residue" evidence="2">
    <location>
        <position position="113"/>
    </location>
</feature>
<dbReference type="AlphaFoldDB" id="A0A382WWH4"/>
<feature type="domain" description="Peptidase M17 leucyl aminopeptidase N-terminal" evidence="1">
    <location>
        <begin position="42"/>
        <end position="112"/>
    </location>
</feature>
<sequence length="113" mass="12623">MVEYRDYNFAGKTMEFFVTHQTVEHYSGDCAVAFVFKDKAHQNKDLQQLLELNRFDAIVGATLMLSQVSGYKTKRLLVVGLGDSSLNAKNYMKVLNSLSSALSDAKVKNVVIP</sequence>
<accession>A0A382WWH4</accession>
<evidence type="ECO:0000259" key="1">
    <source>
        <dbReference type="Pfam" id="PF02789"/>
    </source>
</evidence>
<dbReference type="EMBL" id="UINC01163127">
    <property type="protein sequence ID" value="SVD63266.1"/>
    <property type="molecule type" value="Genomic_DNA"/>
</dbReference>
<dbReference type="InterPro" id="IPR008283">
    <property type="entry name" value="Peptidase_M17_N"/>
</dbReference>
<dbReference type="Gene3D" id="3.40.220.10">
    <property type="entry name" value="Leucine Aminopeptidase, subunit E, domain 1"/>
    <property type="match status" value="1"/>
</dbReference>
<dbReference type="GO" id="GO:0006508">
    <property type="term" value="P:proteolysis"/>
    <property type="evidence" value="ECO:0007669"/>
    <property type="project" value="InterPro"/>
</dbReference>
<dbReference type="InterPro" id="IPR043472">
    <property type="entry name" value="Macro_dom-like"/>
</dbReference>
<dbReference type="GO" id="GO:0070006">
    <property type="term" value="F:metalloaminopeptidase activity"/>
    <property type="evidence" value="ECO:0007669"/>
    <property type="project" value="InterPro"/>
</dbReference>
<proteinExistence type="predicted"/>
<protein>
    <recommendedName>
        <fullName evidence="1">Peptidase M17 leucyl aminopeptidase N-terminal domain-containing protein</fullName>
    </recommendedName>
</protein>
<dbReference type="SUPFAM" id="SSF52949">
    <property type="entry name" value="Macro domain-like"/>
    <property type="match status" value="1"/>
</dbReference>
<name>A0A382WWH4_9ZZZZ</name>
<evidence type="ECO:0000313" key="2">
    <source>
        <dbReference type="EMBL" id="SVD63266.1"/>
    </source>
</evidence>